<keyword evidence="5" id="KW-0479">Metal-binding</keyword>
<dbReference type="GO" id="GO:0022412">
    <property type="term" value="P:cellular process involved in reproduction in multicellular organism"/>
    <property type="evidence" value="ECO:0007669"/>
    <property type="project" value="UniProtKB-ARBA"/>
</dbReference>
<organism evidence="12 13">
    <name type="scientific">Aphidius gifuensis</name>
    <name type="common">Parasitoid wasp</name>
    <dbReference type="NCBI Taxonomy" id="684658"/>
    <lineage>
        <taxon>Eukaryota</taxon>
        <taxon>Metazoa</taxon>
        <taxon>Ecdysozoa</taxon>
        <taxon>Arthropoda</taxon>
        <taxon>Hexapoda</taxon>
        <taxon>Insecta</taxon>
        <taxon>Pterygota</taxon>
        <taxon>Neoptera</taxon>
        <taxon>Endopterygota</taxon>
        <taxon>Hymenoptera</taxon>
        <taxon>Apocrita</taxon>
        <taxon>Ichneumonoidea</taxon>
        <taxon>Braconidae</taxon>
        <taxon>Aphidiinae</taxon>
        <taxon>Aphidius</taxon>
    </lineage>
</organism>
<evidence type="ECO:0000256" key="4">
    <source>
        <dbReference type="ARBA" id="ARBA00022553"/>
    </source>
</evidence>
<keyword evidence="3" id="KW-1003">Cell membrane</keyword>
<dbReference type="GO" id="GO:0035099">
    <property type="term" value="P:hemocyte migration"/>
    <property type="evidence" value="ECO:0007669"/>
    <property type="project" value="UniProtKB-ARBA"/>
</dbReference>
<evidence type="ECO:0000313" key="12">
    <source>
        <dbReference type="EMBL" id="KAF7987435.1"/>
    </source>
</evidence>
<keyword evidence="7" id="KW-0460">Magnesium</keyword>
<evidence type="ECO:0000256" key="11">
    <source>
        <dbReference type="ARBA" id="ARBA00023288"/>
    </source>
</evidence>
<reference evidence="12 13" key="1">
    <citation type="submission" date="2020-08" db="EMBL/GenBank/DDBJ databases">
        <title>Aphidius gifuensis genome sequencing and assembly.</title>
        <authorList>
            <person name="Du Z."/>
        </authorList>
    </citation>
    <scope>NUCLEOTIDE SEQUENCE [LARGE SCALE GENOMIC DNA]</scope>
    <source>
        <strain evidence="12">YNYX2018</strain>
        <tissue evidence="12">Adults</tissue>
    </source>
</reference>
<evidence type="ECO:0000256" key="7">
    <source>
        <dbReference type="ARBA" id="ARBA00022842"/>
    </source>
</evidence>
<dbReference type="InterPro" id="IPR003578">
    <property type="entry name" value="Small_GTPase_Rho"/>
</dbReference>
<dbReference type="GO" id="GO:0005886">
    <property type="term" value="C:plasma membrane"/>
    <property type="evidence" value="ECO:0007669"/>
    <property type="project" value="UniProtKB-SubCell"/>
</dbReference>
<dbReference type="FunFam" id="3.40.50.300:FF:000561">
    <property type="entry name" value="rho-related GTP-binding protein RhoV"/>
    <property type="match status" value="1"/>
</dbReference>
<dbReference type="SMART" id="SM00174">
    <property type="entry name" value="RHO"/>
    <property type="match status" value="1"/>
</dbReference>
<keyword evidence="8" id="KW-0342">GTP-binding</keyword>
<evidence type="ECO:0000256" key="9">
    <source>
        <dbReference type="ARBA" id="ARBA00023136"/>
    </source>
</evidence>
<evidence type="ECO:0000256" key="6">
    <source>
        <dbReference type="ARBA" id="ARBA00022741"/>
    </source>
</evidence>
<dbReference type="InterPro" id="IPR005225">
    <property type="entry name" value="Small_GTP-bd"/>
</dbReference>
<comment type="cofactor">
    <cofactor evidence="1">
        <name>Mg(2+)</name>
        <dbReference type="ChEBI" id="CHEBI:18420"/>
    </cofactor>
</comment>
<keyword evidence="10" id="KW-0564">Palmitate</keyword>
<evidence type="ECO:0000256" key="3">
    <source>
        <dbReference type="ARBA" id="ARBA00022475"/>
    </source>
</evidence>
<dbReference type="PANTHER" id="PTHR24072">
    <property type="entry name" value="RHO FAMILY GTPASE"/>
    <property type="match status" value="1"/>
</dbReference>
<dbReference type="EMBL" id="JACMRX010000006">
    <property type="protein sequence ID" value="KAF7987435.1"/>
    <property type="molecule type" value="Genomic_DNA"/>
</dbReference>
<dbReference type="GO" id="GO:0003924">
    <property type="term" value="F:GTPase activity"/>
    <property type="evidence" value="ECO:0007669"/>
    <property type="project" value="InterPro"/>
</dbReference>
<dbReference type="InterPro" id="IPR027417">
    <property type="entry name" value="P-loop_NTPase"/>
</dbReference>
<evidence type="ECO:0000313" key="13">
    <source>
        <dbReference type="Proteomes" id="UP000639338"/>
    </source>
</evidence>
<evidence type="ECO:0000256" key="10">
    <source>
        <dbReference type="ARBA" id="ARBA00023139"/>
    </source>
</evidence>
<gene>
    <name evidence="12" type="ORF">HCN44_003197</name>
</gene>
<dbReference type="Gene3D" id="3.40.50.300">
    <property type="entry name" value="P-loop containing nucleotide triphosphate hydrolases"/>
    <property type="match status" value="1"/>
</dbReference>
<dbReference type="GO" id="GO:0046872">
    <property type="term" value="F:metal ion binding"/>
    <property type="evidence" value="ECO:0007669"/>
    <property type="project" value="UniProtKB-KW"/>
</dbReference>
<dbReference type="PRINTS" id="PR00449">
    <property type="entry name" value="RASTRNSFRMNG"/>
</dbReference>
<dbReference type="GO" id="GO:0007264">
    <property type="term" value="P:small GTPase-mediated signal transduction"/>
    <property type="evidence" value="ECO:0007669"/>
    <property type="project" value="InterPro"/>
</dbReference>
<dbReference type="SMART" id="SM00173">
    <property type="entry name" value="RAS"/>
    <property type="match status" value="1"/>
</dbReference>
<keyword evidence="11" id="KW-0449">Lipoprotein</keyword>
<keyword evidence="9" id="KW-0472">Membrane</keyword>
<dbReference type="Proteomes" id="UP000639338">
    <property type="component" value="Unassembled WGS sequence"/>
</dbReference>
<dbReference type="GO" id="GO:0001667">
    <property type="term" value="P:ameboidal-type cell migration"/>
    <property type="evidence" value="ECO:0007669"/>
    <property type="project" value="UniProtKB-ARBA"/>
</dbReference>
<evidence type="ECO:0000256" key="8">
    <source>
        <dbReference type="ARBA" id="ARBA00023134"/>
    </source>
</evidence>
<dbReference type="GO" id="GO:0022603">
    <property type="term" value="P:regulation of anatomical structure morphogenesis"/>
    <property type="evidence" value="ECO:0007669"/>
    <property type="project" value="UniProtKB-ARBA"/>
</dbReference>
<dbReference type="PROSITE" id="PS51419">
    <property type="entry name" value="RAB"/>
    <property type="match status" value="1"/>
</dbReference>
<dbReference type="InterPro" id="IPR001806">
    <property type="entry name" value="Small_GTPase"/>
</dbReference>
<dbReference type="GO" id="GO:0005525">
    <property type="term" value="F:GTP binding"/>
    <property type="evidence" value="ECO:0007669"/>
    <property type="project" value="UniProtKB-KW"/>
</dbReference>
<keyword evidence="4" id="KW-0597">Phosphoprotein</keyword>
<comment type="caution">
    <text evidence="12">The sequence shown here is derived from an EMBL/GenBank/DDBJ whole genome shotgun (WGS) entry which is preliminary data.</text>
</comment>
<dbReference type="PROSITE" id="PS51421">
    <property type="entry name" value="RAS"/>
    <property type="match status" value="1"/>
</dbReference>
<dbReference type="AlphaFoldDB" id="A0A834XIN2"/>
<proteinExistence type="predicted"/>
<sequence>MPPSSHSNWKKPLIKSGQMMKMQVKHTTINHQQTNNNIIDNCTSNHQLIDRKIKVVLVGDGAVGKTSLVVSYSTNGFPGEYIPTAFDNYNVVVNVDGLPLNVQICDTAGQDDFDPLRSLCYPETDVFLVCFSVVCPSSYHSVSTRWFDEVRKYCPNVPVIIVGTKCDLRSDVRLMLQLARYGQSPISTNQGNELAQRLGAVCYVETSALTQHDLKEAFDQAIVSAMSTRKNSNNLLTINRRKLSSRWRRWFCCLENNTTNS</sequence>
<keyword evidence="6" id="KW-0547">Nucleotide-binding</keyword>
<dbReference type="SUPFAM" id="SSF52540">
    <property type="entry name" value="P-loop containing nucleoside triphosphate hydrolases"/>
    <property type="match status" value="1"/>
</dbReference>
<dbReference type="GO" id="GO:0003006">
    <property type="term" value="P:developmental process involved in reproduction"/>
    <property type="evidence" value="ECO:0007669"/>
    <property type="project" value="UniProtKB-ARBA"/>
</dbReference>
<dbReference type="GO" id="GO:0035006">
    <property type="term" value="P:melanization defense response"/>
    <property type="evidence" value="ECO:0007669"/>
    <property type="project" value="UniProtKB-ARBA"/>
</dbReference>
<name>A0A834XIN2_APHGI</name>
<evidence type="ECO:0000256" key="2">
    <source>
        <dbReference type="ARBA" id="ARBA00004342"/>
    </source>
</evidence>
<dbReference type="SMART" id="SM00175">
    <property type="entry name" value="RAB"/>
    <property type="match status" value="1"/>
</dbReference>
<dbReference type="NCBIfam" id="TIGR00231">
    <property type="entry name" value="small_GTP"/>
    <property type="match status" value="1"/>
</dbReference>
<comment type="subcellular location">
    <subcellularLocation>
        <location evidence="2">Cell membrane</location>
        <topology evidence="2">Lipid-anchor</topology>
        <orientation evidence="2">Cytoplasmic side</orientation>
    </subcellularLocation>
</comment>
<accession>A0A834XIN2</accession>
<protein>
    <submittedName>
        <fullName evidence="12">Uncharacterized protein</fullName>
    </submittedName>
</protein>
<keyword evidence="13" id="KW-1185">Reference proteome</keyword>
<dbReference type="GO" id="GO:0007010">
    <property type="term" value="P:cytoskeleton organization"/>
    <property type="evidence" value="ECO:0007669"/>
    <property type="project" value="UniProtKB-ARBA"/>
</dbReference>
<dbReference type="OrthoDB" id="8830751at2759"/>
<dbReference type="Pfam" id="PF00071">
    <property type="entry name" value="Ras"/>
    <property type="match status" value="1"/>
</dbReference>
<evidence type="ECO:0000256" key="1">
    <source>
        <dbReference type="ARBA" id="ARBA00001946"/>
    </source>
</evidence>
<evidence type="ECO:0000256" key="5">
    <source>
        <dbReference type="ARBA" id="ARBA00022723"/>
    </source>
</evidence>
<dbReference type="PROSITE" id="PS51420">
    <property type="entry name" value="RHO"/>
    <property type="match status" value="1"/>
</dbReference>